<dbReference type="Pfam" id="PF00196">
    <property type="entry name" value="GerE"/>
    <property type="match status" value="1"/>
</dbReference>
<dbReference type="InterPro" id="IPR000792">
    <property type="entry name" value="Tscrpt_reg_LuxR_C"/>
</dbReference>
<keyword evidence="1 3" id="KW-0597">Phosphoprotein</keyword>
<dbReference type="CDD" id="cd17535">
    <property type="entry name" value="REC_NarL-like"/>
    <property type="match status" value="1"/>
</dbReference>
<dbReference type="PANTHER" id="PTHR43214:SF43">
    <property type="entry name" value="TWO-COMPONENT RESPONSE REGULATOR"/>
    <property type="match status" value="1"/>
</dbReference>
<evidence type="ECO:0000256" key="1">
    <source>
        <dbReference type="ARBA" id="ARBA00022553"/>
    </source>
</evidence>
<evidence type="ECO:0000259" key="5">
    <source>
        <dbReference type="PROSITE" id="PS50110"/>
    </source>
</evidence>
<dbReference type="SUPFAM" id="SSF52172">
    <property type="entry name" value="CheY-like"/>
    <property type="match status" value="1"/>
</dbReference>
<dbReference type="PRINTS" id="PR00038">
    <property type="entry name" value="HTHLUXR"/>
</dbReference>
<dbReference type="AlphaFoldDB" id="A0A7K1YDG4"/>
<evidence type="ECO:0000259" key="4">
    <source>
        <dbReference type="PROSITE" id="PS50043"/>
    </source>
</evidence>
<evidence type="ECO:0000256" key="3">
    <source>
        <dbReference type="PROSITE-ProRule" id="PRU00169"/>
    </source>
</evidence>
<dbReference type="InterPro" id="IPR016032">
    <property type="entry name" value="Sig_transdc_resp-reg_C-effctor"/>
</dbReference>
<keyword evidence="2" id="KW-0238">DNA-binding</keyword>
<evidence type="ECO:0000256" key="2">
    <source>
        <dbReference type="ARBA" id="ARBA00023125"/>
    </source>
</evidence>
<feature type="domain" description="Response regulatory" evidence="5">
    <location>
        <begin position="5"/>
        <end position="121"/>
    </location>
</feature>
<name>A0A7K1YDG4_9SPHI</name>
<keyword evidence="7" id="KW-1185">Reference proteome</keyword>
<comment type="caution">
    <text evidence="6">The sequence shown here is derived from an EMBL/GenBank/DDBJ whole genome shotgun (WGS) entry which is preliminary data.</text>
</comment>
<reference evidence="6 7" key="1">
    <citation type="submission" date="2019-11" db="EMBL/GenBank/DDBJ databases">
        <title>Pedobacter sp. HMF7647 Genome sequencing and assembly.</title>
        <authorList>
            <person name="Kang H."/>
            <person name="Kim H."/>
            <person name="Joh K."/>
        </authorList>
    </citation>
    <scope>NUCLEOTIDE SEQUENCE [LARGE SCALE GENOMIC DNA]</scope>
    <source>
        <strain evidence="6 7">HMF7647</strain>
    </source>
</reference>
<evidence type="ECO:0000313" key="6">
    <source>
        <dbReference type="EMBL" id="MXV52622.1"/>
    </source>
</evidence>
<dbReference type="GO" id="GO:0006355">
    <property type="term" value="P:regulation of DNA-templated transcription"/>
    <property type="evidence" value="ECO:0007669"/>
    <property type="project" value="InterPro"/>
</dbReference>
<dbReference type="RefSeq" id="WP_160845804.1">
    <property type="nucleotide sequence ID" value="NZ_WVHT01000009.1"/>
</dbReference>
<dbReference type="SUPFAM" id="SSF46894">
    <property type="entry name" value="C-terminal effector domain of the bipartite response regulators"/>
    <property type="match status" value="1"/>
</dbReference>
<sequence length="217" mass="24134">MEKINLAIADDHKIFRQGLKAILLDCDHLNLVAEASNGKELLGLLKEKTPDVVLIDIKMPEMDGMQATAAIRHTYPGIRVLALSMHNEDKYIVDMMRAGANGYLLKNAEPEEIISAISTVHEKGFYFNEHLSVTLVKQLLGQNSSGTGEAPDAELNEREIEVLKLICQEMTNVEIADKLFLSVRTVEGYRTRLFEKIGSKNIVGLVIYAAKKGIIEL</sequence>
<dbReference type="Gene3D" id="3.40.50.2300">
    <property type="match status" value="1"/>
</dbReference>
<dbReference type="InterPro" id="IPR058245">
    <property type="entry name" value="NreC/VraR/RcsB-like_REC"/>
</dbReference>
<dbReference type="InterPro" id="IPR039420">
    <property type="entry name" value="WalR-like"/>
</dbReference>
<feature type="modified residue" description="4-aspartylphosphate" evidence="3">
    <location>
        <position position="56"/>
    </location>
</feature>
<dbReference type="PROSITE" id="PS50043">
    <property type="entry name" value="HTH_LUXR_2"/>
    <property type="match status" value="1"/>
</dbReference>
<dbReference type="SMART" id="SM00448">
    <property type="entry name" value="REC"/>
    <property type="match status" value="1"/>
</dbReference>
<dbReference type="PROSITE" id="PS50110">
    <property type="entry name" value="RESPONSE_REGULATORY"/>
    <property type="match status" value="1"/>
</dbReference>
<dbReference type="InterPro" id="IPR001789">
    <property type="entry name" value="Sig_transdc_resp-reg_receiver"/>
</dbReference>
<dbReference type="GO" id="GO:0003677">
    <property type="term" value="F:DNA binding"/>
    <property type="evidence" value="ECO:0007669"/>
    <property type="project" value="UniProtKB-KW"/>
</dbReference>
<dbReference type="InterPro" id="IPR011006">
    <property type="entry name" value="CheY-like_superfamily"/>
</dbReference>
<dbReference type="Pfam" id="PF00072">
    <property type="entry name" value="Response_reg"/>
    <property type="match status" value="1"/>
</dbReference>
<organism evidence="6 7">
    <name type="scientific">Hufsiella arboris</name>
    <dbReference type="NCBI Taxonomy" id="2695275"/>
    <lineage>
        <taxon>Bacteria</taxon>
        <taxon>Pseudomonadati</taxon>
        <taxon>Bacteroidota</taxon>
        <taxon>Sphingobacteriia</taxon>
        <taxon>Sphingobacteriales</taxon>
        <taxon>Sphingobacteriaceae</taxon>
        <taxon>Hufsiella</taxon>
    </lineage>
</organism>
<protein>
    <submittedName>
        <fullName evidence="6">Response regulator</fullName>
    </submittedName>
</protein>
<proteinExistence type="predicted"/>
<dbReference type="Proteomes" id="UP000466586">
    <property type="component" value="Unassembled WGS sequence"/>
</dbReference>
<dbReference type="CDD" id="cd06170">
    <property type="entry name" value="LuxR_C_like"/>
    <property type="match status" value="1"/>
</dbReference>
<dbReference type="SMART" id="SM00421">
    <property type="entry name" value="HTH_LUXR"/>
    <property type="match status" value="1"/>
</dbReference>
<gene>
    <name evidence="6" type="ORF">GS399_16735</name>
</gene>
<accession>A0A7K1YDG4</accession>
<dbReference type="EMBL" id="WVHT01000009">
    <property type="protein sequence ID" value="MXV52622.1"/>
    <property type="molecule type" value="Genomic_DNA"/>
</dbReference>
<evidence type="ECO:0000313" key="7">
    <source>
        <dbReference type="Proteomes" id="UP000466586"/>
    </source>
</evidence>
<feature type="domain" description="HTH luxR-type" evidence="4">
    <location>
        <begin position="148"/>
        <end position="213"/>
    </location>
</feature>
<dbReference type="GO" id="GO:0000160">
    <property type="term" value="P:phosphorelay signal transduction system"/>
    <property type="evidence" value="ECO:0007669"/>
    <property type="project" value="InterPro"/>
</dbReference>
<dbReference type="PANTHER" id="PTHR43214">
    <property type="entry name" value="TWO-COMPONENT RESPONSE REGULATOR"/>
    <property type="match status" value="1"/>
</dbReference>